<keyword evidence="6" id="KW-0809">Transit peptide</keyword>
<comment type="similarity">
    <text evidence="2">Belongs to the Rieske iron-sulfur protein family.</text>
</comment>
<dbReference type="GO" id="GO:0008121">
    <property type="term" value="F:quinol-cytochrome-c reductase activity"/>
    <property type="evidence" value="ECO:0007669"/>
    <property type="project" value="UniProtKB-EC"/>
</dbReference>
<dbReference type="NCBIfam" id="TIGR01416">
    <property type="entry name" value="Rieske_proteo"/>
    <property type="match status" value="1"/>
</dbReference>
<evidence type="ECO:0000256" key="1">
    <source>
        <dbReference type="ARBA" id="ARBA00004167"/>
    </source>
</evidence>
<dbReference type="InterPro" id="IPR005805">
    <property type="entry name" value="Rieske_Fe-S_prot_C"/>
</dbReference>
<dbReference type="EMBL" id="LR862133">
    <property type="protein sequence ID" value="CAD1839015.1"/>
    <property type="molecule type" value="Genomic_DNA"/>
</dbReference>
<dbReference type="EC" id="7.1.1.8" evidence="12"/>
<dbReference type="GO" id="GO:0005743">
    <property type="term" value="C:mitochondrial inner membrane"/>
    <property type="evidence" value="ECO:0007669"/>
    <property type="project" value="UniProtKB-SubCell"/>
</dbReference>
<keyword evidence="12" id="KW-0249">Electron transport</keyword>
<feature type="region of interest" description="Disordered" evidence="14">
    <location>
        <begin position="92"/>
        <end position="150"/>
    </location>
</feature>
<comment type="subcellular location">
    <subcellularLocation>
        <location evidence="1">Membrane</location>
        <topology evidence="1">Single-pass membrane protein</topology>
    </subcellularLocation>
    <subcellularLocation>
        <location evidence="13">Mitochondrion inner membrane</location>
    </subcellularLocation>
</comment>
<dbReference type="AlphaFoldDB" id="A0A6V7Q848"/>
<evidence type="ECO:0000256" key="10">
    <source>
        <dbReference type="ARBA" id="ARBA00023136"/>
    </source>
</evidence>
<organism evidence="16">
    <name type="scientific">Ananas comosus var. bracteatus</name>
    <name type="common">red pineapple</name>
    <dbReference type="NCBI Taxonomy" id="296719"/>
    <lineage>
        <taxon>Eukaryota</taxon>
        <taxon>Viridiplantae</taxon>
        <taxon>Streptophyta</taxon>
        <taxon>Embryophyta</taxon>
        <taxon>Tracheophyta</taxon>
        <taxon>Spermatophyta</taxon>
        <taxon>Magnoliopsida</taxon>
        <taxon>Liliopsida</taxon>
        <taxon>Poales</taxon>
        <taxon>Bromeliaceae</taxon>
        <taxon>Bromelioideae</taxon>
        <taxon>Ananas</taxon>
    </lineage>
</organism>
<dbReference type="Gene3D" id="2.102.10.10">
    <property type="entry name" value="Rieske [2Fe-2S] iron-sulphur domain"/>
    <property type="match status" value="1"/>
</dbReference>
<keyword evidence="7" id="KW-1133">Transmembrane helix</keyword>
<dbReference type="InterPro" id="IPR036922">
    <property type="entry name" value="Rieske_2Fe-2S_sf"/>
</dbReference>
<protein>
    <recommendedName>
        <fullName evidence="12">Cytochrome b-c1 complex subunit Rieske, mitochondrial</fullName>
        <ecNumber evidence="12">7.1.1.8</ecNumber>
    </recommendedName>
</protein>
<dbReference type="CDD" id="cd03470">
    <property type="entry name" value="Rieske_cytochrome_bc1"/>
    <property type="match status" value="1"/>
</dbReference>
<evidence type="ECO:0000256" key="12">
    <source>
        <dbReference type="RuleBase" id="RU004494"/>
    </source>
</evidence>
<keyword evidence="12" id="KW-0813">Transport</keyword>
<keyword evidence="8" id="KW-0408">Iron</keyword>
<evidence type="ECO:0000256" key="8">
    <source>
        <dbReference type="ARBA" id="ARBA00023004"/>
    </source>
</evidence>
<reference evidence="16" key="1">
    <citation type="submission" date="2020-07" db="EMBL/GenBank/DDBJ databases">
        <authorList>
            <person name="Lin J."/>
        </authorList>
    </citation>
    <scope>NUCLEOTIDE SEQUENCE</scope>
</reference>
<dbReference type="PANTHER" id="PTHR10134">
    <property type="entry name" value="CYTOCHROME B-C1 COMPLEX SUBUNIT RIESKE, MITOCHONDRIAL"/>
    <property type="match status" value="1"/>
</dbReference>
<evidence type="ECO:0000256" key="14">
    <source>
        <dbReference type="SAM" id="MobiDB-lite"/>
    </source>
</evidence>
<sequence length="262" mass="28301">MVMTVKRTAGRSLSSSLLQPTSSTAASAAATAYTTRSRVDVSYADDFGPVGSAFSPRWLVLKSFYVRGYASHPLISRSQDSRDLPDLLPTVAALKNPPTRSSTMSTSTSGPGVRGPHGRPLCLRLPLPPPPPAPAPQHVRLPQRPRAGLPRGRHLRCRARLHRHREVAGAANSVDLRQLRHPAPAGGRGGVKRPEWLVVVGVCTHLGCIPLPNAGDYGRWFCPCHGSHYDTSGCIRKGPAPWNLEVPPYEFLDDNKLLIGNA</sequence>
<gene>
    <name evidence="16" type="ORF">CB5_LOCUS22226</name>
</gene>
<dbReference type="PROSITE" id="PS51296">
    <property type="entry name" value="RIESKE"/>
    <property type="match status" value="1"/>
</dbReference>
<keyword evidence="9" id="KW-0411">Iron-sulfur</keyword>
<comment type="miscellaneous">
    <text evidence="12">The Rieske protein is a high potential 2Fe-2S protein.</text>
</comment>
<accession>A0A6V7Q848</accession>
<evidence type="ECO:0000256" key="9">
    <source>
        <dbReference type="ARBA" id="ARBA00023014"/>
    </source>
</evidence>
<evidence type="ECO:0000256" key="3">
    <source>
        <dbReference type="ARBA" id="ARBA00022692"/>
    </source>
</evidence>
<dbReference type="InterPro" id="IPR006317">
    <property type="entry name" value="Ubiquinol_cyt_c_Rdtase_Fe-S-su"/>
</dbReference>
<keyword evidence="10" id="KW-0472">Membrane</keyword>
<dbReference type="GO" id="GO:0051537">
    <property type="term" value="F:2 iron, 2 sulfur cluster binding"/>
    <property type="evidence" value="ECO:0007669"/>
    <property type="project" value="UniProtKB-KW"/>
</dbReference>
<comment type="cofactor">
    <cofactor evidence="12">
        <name>[2Fe-2S] cluster</name>
        <dbReference type="ChEBI" id="CHEBI:190135"/>
    </cofactor>
    <text evidence="12">Binds 1 [2Fe-2S] cluster per subunit.</text>
</comment>
<dbReference type="PRINTS" id="PR00162">
    <property type="entry name" value="RIESKE"/>
</dbReference>
<keyword evidence="5" id="KW-0479">Metal-binding</keyword>
<evidence type="ECO:0000256" key="2">
    <source>
        <dbReference type="ARBA" id="ARBA00010651"/>
    </source>
</evidence>
<evidence type="ECO:0000256" key="6">
    <source>
        <dbReference type="ARBA" id="ARBA00022946"/>
    </source>
</evidence>
<feature type="compositionally biased region" description="Low complexity" evidence="14">
    <location>
        <begin position="99"/>
        <end position="109"/>
    </location>
</feature>
<evidence type="ECO:0000256" key="13">
    <source>
        <dbReference type="RuleBase" id="RU004495"/>
    </source>
</evidence>
<comment type="catalytic activity">
    <reaction evidence="12">
        <text>a quinol + 2 Fe(III)-[cytochrome c](out) = a quinone + 2 Fe(II)-[cytochrome c](out) + 2 H(+)(out)</text>
        <dbReference type="Rhea" id="RHEA:11484"/>
        <dbReference type="Rhea" id="RHEA-COMP:10350"/>
        <dbReference type="Rhea" id="RHEA-COMP:14399"/>
        <dbReference type="ChEBI" id="CHEBI:15378"/>
        <dbReference type="ChEBI" id="CHEBI:24646"/>
        <dbReference type="ChEBI" id="CHEBI:29033"/>
        <dbReference type="ChEBI" id="CHEBI:29034"/>
        <dbReference type="ChEBI" id="CHEBI:132124"/>
        <dbReference type="EC" id="7.1.1.8"/>
    </reaction>
</comment>
<feature type="domain" description="Rieske" evidence="15">
    <location>
        <begin position="192"/>
        <end position="258"/>
    </location>
</feature>
<evidence type="ECO:0000256" key="7">
    <source>
        <dbReference type="ARBA" id="ARBA00022989"/>
    </source>
</evidence>
<feature type="compositionally biased region" description="Pro residues" evidence="14">
    <location>
        <begin position="126"/>
        <end position="135"/>
    </location>
</feature>
<keyword evidence="13" id="KW-0496">Mitochondrion</keyword>
<evidence type="ECO:0000256" key="5">
    <source>
        <dbReference type="ARBA" id="ARBA00022723"/>
    </source>
</evidence>
<dbReference type="Pfam" id="PF00355">
    <property type="entry name" value="Rieske"/>
    <property type="match status" value="1"/>
</dbReference>
<dbReference type="InterPro" id="IPR014349">
    <property type="entry name" value="Rieske_Fe-S_prot"/>
</dbReference>
<keyword evidence="4" id="KW-0001">2Fe-2S</keyword>
<dbReference type="SUPFAM" id="SSF50022">
    <property type="entry name" value="ISP domain"/>
    <property type="match status" value="1"/>
</dbReference>
<evidence type="ECO:0000256" key="4">
    <source>
        <dbReference type="ARBA" id="ARBA00022714"/>
    </source>
</evidence>
<keyword evidence="3" id="KW-0812">Transmembrane</keyword>
<name>A0A6V7Q848_ANACO</name>
<dbReference type="GO" id="GO:0046872">
    <property type="term" value="F:metal ion binding"/>
    <property type="evidence" value="ECO:0007669"/>
    <property type="project" value="UniProtKB-KW"/>
</dbReference>
<keyword evidence="13" id="KW-0679">Respiratory chain</keyword>
<keyword evidence="11" id="KW-1015">Disulfide bond</keyword>
<evidence type="ECO:0000313" key="16">
    <source>
        <dbReference type="EMBL" id="CAD1839015.1"/>
    </source>
</evidence>
<evidence type="ECO:0000259" key="15">
    <source>
        <dbReference type="PROSITE" id="PS51296"/>
    </source>
</evidence>
<evidence type="ECO:0000256" key="11">
    <source>
        <dbReference type="ARBA" id="ARBA00023157"/>
    </source>
</evidence>
<dbReference type="InterPro" id="IPR017941">
    <property type="entry name" value="Rieske_2Fe-2S"/>
</dbReference>
<proteinExistence type="inferred from homology"/>